<feature type="domain" description="UGGT thioredoxin-like" evidence="12">
    <location>
        <begin position="280"/>
        <end position="411"/>
    </location>
</feature>
<evidence type="ECO:0000259" key="11">
    <source>
        <dbReference type="Pfam" id="PF18400"/>
    </source>
</evidence>
<comment type="similarity">
    <text evidence="4">Belongs to the glycosyltransferase 8 family.</text>
</comment>
<feature type="domain" description="UDP-glucose:glycoprotein glucosyltransferase thioredoxin-like" evidence="14">
    <location>
        <begin position="674"/>
        <end position="897"/>
    </location>
</feature>
<evidence type="ECO:0000256" key="5">
    <source>
        <dbReference type="ARBA" id="ARBA00022679"/>
    </source>
</evidence>
<dbReference type="STRING" id="42251.A0A2T6ZHD9"/>
<evidence type="ECO:0000256" key="6">
    <source>
        <dbReference type="ARBA" id="ARBA00022729"/>
    </source>
</evidence>
<comment type="cofactor">
    <cofactor evidence="1">
        <name>Ca(2+)</name>
        <dbReference type="ChEBI" id="CHEBI:29108"/>
    </cofactor>
</comment>
<evidence type="ECO:0000313" key="16">
    <source>
        <dbReference type="EMBL" id="PUU74889.1"/>
    </source>
</evidence>
<feature type="domain" description="UGGT thioredoxin-like" evidence="11">
    <location>
        <begin position="41"/>
        <end position="228"/>
    </location>
</feature>
<dbReference type="PANTHER" id="PTHR11226">
    <property type="entry name" value="UDP-GLUCOSE GLYCOPROTEIN:GLUCOSYLTRANSFERASE"/>
    <property type="match status" value="1"/>
</dbReference>
<dbReference type="GO" id="GO:0003980">
    <property type="term" value="F:UDP-glucose:glycoprotein glucosyltransferase activity"/>
    <property type="evidence" value="ECO:0007669"/>
    <property type="project" value="InterPro"/>
</dbReference>
<dbReference type="GO" id="GO:0005788">
    <property type="term" value="C:endoplasmic reticulum lumen"/>
    <property type="evidence" value="ECO:0007669"/>
    <property type="project" value="UniProtKB-SubCell"/>
</dbReference>
<dbReference type="EMBL" id="NESQ01000262">
    <property type="protein sequence ID" value="PUU74889.1"/>
    <property type="molecule type" value="Genomic_DNA"/>
</dbReference>
<evidence type="ECO:0000259" key="12">
    <source>
        <dbReference type="Pfam" id="PF18401"/>
    </source>
</evidence>
<feature type="chain" id="PRO_5015654930" evidence="10">
    <location>
        <begin position="27"/>
        <end position="1533"/>
    </location>
</feature>
<dbReference type="InterPro" id="IPR029044">
    <property type="entry name" value="Nucleotide-diphossugar_trans"/>
</dbReference>
<keyword evidence="8" id="KW-0325">Glycoprotein</keyword>
<dbReference type="GO" id="GO:0051082">
    <property type="term" value="F:unfolded protein binding"/>
    <property type="evidence" value="ECO:0007669"/>
    <property type="project" value="TreeGrafter"/>
</dbReference>
<dbReference type="CDD" id="cd06432">
    <property type="entry name" value="GT8_HUGT1_C_like"/>
    <property type="match status" value="1"/>
</dbReference>
<dbReference type="InterPro" id="IPR040497">
    <property type="entry name" value="Glyco_transf_24"/>
</dbReference>
<evidence type="ECO:0000259" key="13">
    <source>
        <dbReference type="Pfam" id="PF18402"/>
    </source>
</evidence>
<comment type="caution">
    <text evidence="16">The sequence shown here is derived from an EMBL/GenBank/DDBJ whole genome shotgun (WGS) entry which is preliminary data.</text>
</comment>
<gene>
    <name evidence="16" type="ORF">B9Z19DRAFT_1091487</name>
</gene>
<dbReference type="InterPro" id="IPR009448">
    <property type="entry name" value="UDP-g_GGtrans"/>
</dbReference>
<keyword evidence="17" id="KW-1185">Reference proteome</keyword>
<evidence type="ECO:0000259" key="14">
    <source>
        <dbReference type="Pfam" id="PF18403"/>
    </source>
</evidence>
<organism evidence="16 17">
    <name type="scientific">Tuber borchii</name>
    <name type="common">White truffle</name>
    <dbReference type="NCBI Taxonomy" id="42251"/>
    <lineage>
        <taxon>Eukaryota</taxon>
        <taxon>Fungi</taxon>
        <taxon>Dikarya</taxon>
        <taxon>Ascomycota</taxon>
        <taxon>Pezizomycotina</taxon>
        <taxon>Pezizomycetes</taxon>
        <taxon>Pezizales</taxon>
        <taxon>Tuberaceae</taxon>
        <taxon>Tuber</taxon>
    </lineage>
</organism>
<keyword evidence="6 10" id="KW-0732">Signal</keyword>
<dbReference type="GO" id="GO:0036503">
    <property type="term" value="P:ERAD pathway"/>
    <property type="evidence" value="ECO:0007669"/>
    <property type="project" value="TreeGrafter"/>
</dbReference>
<proteinExistence type="inferred from homology"/>
<evidence type="ECO:0000256" key="10">
    <source>
        <dbReference type="SAM" id="SignalP"/>
    </source>
</evidence>
<evidence type="ECO:0000256" key="7">
    <source>
        <dbReference type="ARBA" id="ARBA00022824"/>
    </source>
</evidence>
<dbReference type="Pfam" id="PF06427">
    <property type="entry name" value="UDP-g_GGTase"/>
    <property type="match status" value="1"/>
</dbReference>
<feature type="region of interest" description="Disordered" evidence="9">
    <location>
        <begin position="1498"/>
        <end position="1533"/>
    </location>
</feature>
<reference evidence="16 17" key="1">
    <citation type="submission" date="2017-04" db="EMBL/GenBank/DDBJ databases">
        <title>Draft genome sequence of Tuber borchii Vittad., a whitish edible truffle.</title>
        <authorList>
            <consortium name="DOE Joint Genome Institute"/>
            <person name="Murat C."/>
            <person name="Kuo A."/>
            <person name="Barry K.W."/>
            <person name="Clum A."/>
            <person name="Dockter R.B."/>
            <person name="Fauchery L."/>
            <person name="Iotti M."/>
            <person name="Kohler A."/>
            <person name="Labutti K."/>
            <person name="Lindquist E.A."/>
            <person name="Lipzen A."/>
            <person name="Ohm R.A."/>
            <person name="Wang M."/>
            <person name="Grigoriev I.V."/>
            <person name="Zambonelli A."/>
            <person name="Martin F.M."/>
        </authorList>
    </citation>
    <scope>NUCLEOTIDE SEQUENCE [LARGE SCALE GENOMIC DNA]</scope>
    <source>
        <strain evidence="16 17">Tbo3840</strain>
    </source>
</reference>
<evidence type="ECO:0000256" key="9">
    <source>
        <dbReference type="SAM" id="MobiDB-lite"/>
    </source>
</evidence>
<feature type="compositionally biased region" description="Basic and acidic residues" evidence="9">
    <location>
        <begin position="1500"/>
        <end position="1533"/>
    </location>
</feature>
<evidence type="ECO:0000256" key="8">
    <source>
        <dbReference type="ARBA" id="ARBA00023180"/>
    </source>
</evidence>
<dbReference type="Pfam" id="PF18404">
    <property type="entry name" value="Glyco_transf_24"/>
    <property type="match status" value="1"/>
</dbReference>
<feature type="signal peptide" evidence="10">
    <location>
        <begin position="1"/>
        <end position="26"/>
    </location>
</feature>
<evidence type="ECO:0000313" key="17">
    <source>
        <dbReference type="Proteomes" id="UP000244722"/>
    </source>
</evidence>
<dbReference type="InterPro" id="IPR040693">
    <property type="entry name" value="UGGT_TRXL_1"/>
</dbReference>
<sequence length="1533" mass="173086">MRLPNFGGRLSVGLLLLSPCVRLVSCGPAVNVALKASWNGAPFLLELLETAAEEVGASYFPLLDRIAAGDFADIGSDKALYDAFLRVAREEGFLVGQEELASFNFALSIHAAAPRIEAHYHYYVNSLEPIMGRLYDATCGVWLQWSHKQVCDTGGDFEDMLNSWERYRNDRRRLQFDRVLETQEDKPAAILYADIEAPNFKRFHQVLRDYAKQGILTYRVRYKPQTHRKGRPVILSGYGVELALKKTDYIAMDDRDVSGEGDLKKGKDTQTPIKELDDQEIQDIKPLHPEDMSLLGMKAASFVMDSEDPLTTLLKLLQDFPKHASSVAAVGINPDVTDVLQGNWDSFLGPGQNALWINGVQLENSDTNAFALLEHLRRERRFVNSFKTLGVNSSEAIQLLSHQVLANSKRDEVPQRFDYRDNIEGGKAIVWLNDLEKDSRYREWSAAVNTLLRRVYPGQLHPLRRNVHHLVVPVNLASKDDLALVTEQLRLFVDRKIALRFGVVPLAGTPEAVAQAKVFYYLNEAYGLPVALGYLELALGSGQSLKPDAKVLEQAIKEAELIEGRTALPLEEVLSSEAIGEHIKASKSWAGRMGANSLIPPVFINGLSLAKDEQWMQIMSARLQADVQFTQRAVYEEIANDETDFVALLLGNAATHRNAYIFPEGEESVKTINVGRLLQEYAGVFEKLPTIFSDKPDKLVESTIWVIGDFDEKDGYELLQGASELQKLAPGVNLVFINNPQLVSEKPALSTLLHQLHQVGFFKGPEQLQQLLEEVSPFKEHVDIPKVETLLQMQIPDVKPASWQFPNHIESGNFWKESQKMLKAAGFKPGQRGVIINGRVVGPVPVDEEFGAEDFRQLLEYEHSRRILPALEAANEIGVLEKLKGPQSSACLTNLIALSSIPEVPTSMFQGPSLARTDAFDKLWKQEHVAIESGDKDKATFQVVASIDPASELAQKWVPILKVLSEMRGVYIKIYLNPQKMIAELPVKRFYRHVLNSAPVFDENGNLIDPQARFENIPELPLLSLSMDVPPSWLVTPKESPYDLDNLKIQSLKDRLKGGDIEALYELRSILIEGHSTDIINGGPPKGVQLVLGTEKEPHFADTIVMANLGYFQFKANPGHYRMELKEGRSKEIFHIDSTGTKGIQRGNHEAAGEDSEIALLSFQGATLFPRLSRNPGMEVEDVLEQSTSVPKNVGDFATRLLRKVEDVLVNVGFLAPAADLKPQAEINIFSVASGHLYERFLNIMMLSVMKHTDKSVKFWFIENFLSPSFKDFIPTMAEEYGFEYELVTYKWPHWLRGQKEKQREIWGYKILFLDVLFPLDLDKVIFVDADQIVRTDMKELVDLDLQGAPYGFTPMCDSREEIEGFRFWKQGYWKNFLRGLPYHISALYVVDLKRFRQIAAGDRLRQQYHQLSADPNSLSNLDQDLPNHMQSMLPIHSLPQEWLWCETWCSDESLKTAKTIDLCNNPMTKEPKLDRARRQVPEWTAYDEEIAALARRNLKKEGEESETTKQLEKGETVEALKESEEPTIKQEL</sequence>
<dbReference type="Pfam" id="PF18401">
    <property type="entry name" value="Thioredoxin_13"/>
    <property type="match status" value="1"/>
</dbReference>
<name>A0A2T6ZHD9_TUBBO</name>
<evidence type="ECO:0000256" key="3">
    <source>
        <dbReference type="ARBA" id="ARBA00004922"/>
    </source>
</evidence>
<feature type="domain" description="UGGT thioredoxin-like" evidence="13">
    <location>
        <begin position="417"/>
        <end position="661"/>
    </location>
</feature>
<evidence type="ECO:0000256" key="1">
    <source>
        <dbReference type="ARBA" id="ARBA00001913"/>
    </source>
</evidence>
<evidence type="ECO:0000256" key="2">
    <source>
        <dbReference type="ARBA" id="ARBA00004319"/>
    </source>
</evidence>
<keyword evidence="5 16" id="KW-0808">Transferase</keyword>
<dbReference type="Pfam" id="PF18402">
    <property type="entry name" value="Thioredoxin_14"/>
    <property type="match status" value="1"/>
</dbReference>
<comment type="subcellular location">
    <subcellularLocation>
        <location evidence="2">Endoplasmic reticulum lumen</location>
    </subcellularLocation>
</comment>
<dbReference type="PANTHER" id="PTHR11226:SF0">
    <property type="entry name" value="UDP-GLUCOSE:GLYCOPROTEIN GLUCOSYLTRANSFERASE"/>
    <property type="match status" value="1"/>
</dbReference>
<dbReference type="OrthoDB" id="27683at2759"/>
<dbReference type="InterPro" id="IPR040692">
    <property type="entry name" value="UGGT_TRXL_3"/>
</dbReference>
<comment type="pathway">
    <text evidence="3">Protein modification; protein glycosylation.</text>
</comment>
<dbReference type="InterPro" id="IPR040694">
    <property type="entry name" value="UGGT_TRXL_2"/>
</dbReference>
<feature type="domain" description="Glucosyltransferase 24 catalytic" evidence="15">
    <location>
        <begin position="1227"/>
        <end position="1493"/>
    </location>
</feature>
<dbReference type="GO" id="GO:0018279">
    <property type="term" value="P:protein N-linked glycosylation via asparagine"/>
    <property type="evidence" value="ECO:0007669"/>
    <property type="project" value="TreeGrafter"/>
</dbReference>
<dbReference type="SUPFAM" id="SSF53448">
    <property type="entry name" value="Nucleotide-diphospho-sugar transferases"/>
    <property type="match status" value="1"/>
</dbReference>
<accession>A0A2T6ZHD9</accession>
<evidence type="ECO:0000259" key="15">
    <source>
        <dbReference type="Pfam" id="PF18404"/>
    </source>
</evidence>
<dbReference type="Pfam" id="PF18400">
    <property type="entry name" value="Thioredoxin_12"/>
    <property type="match status" value="1"/>
</dbReference>
<dbReference type="Pfam" id="PF18403">
    <property type="entry name" value="Thioredoxin_15"/>
    <property type="match status" value="1"/>
</dbReference>
<evidence type="ECO:0000256" key="4">
    <source>
        <dbReference type="ARBA" id="ARBA00006351"/>
    </source>
</evidence>
<protein>
    <submittedName>
        <fullName evidence="16">UDP-glucose:Glyco protein glucosyltransferase-domain-containing protein</fullName>
    </submittedName>
</protein>
<keyword evidence="7" id="KW-0256">Endoplasmic reticulum</keyword>
<dbReference type="InterPro" id="IPR040525">
    <property type="entry name" value="UGGT_TRXL_4"/>
</dbReference>
<dbReference type="Proteomes" id="UP000244722">
    <property type="component" value="Unassembled WGS sequence"/>
</dbReference>
<dbReference type="UniPathway" id="UPA00378"/>
<dbReference type="Gene3D" id="3.90.550.10">
    <property type="entry name" value="Spore Coat Polysaccharide Biosynthesis Protein SpsA, Chain A"/>
    <property type="match status" value="1"/>
</dbReference>
<dbReference type="FunFam" id="3.90.550.10:FF:000065">
    <property type="entry name" value="UDP-glucose:glycoprotein glucosyltransferase, putative"/>
    <property type="match status" value="1"/>
</dbReference>